<evidence type="ECO:0000313" key="3">
    <source>
        <dbReference type="EMBL" id="KAK4081656.1"/>
    </source>
</evidence>
<name>A0AAE1JBM5_9HYPO</name>
<feature type="compositionally biased region" description="Polar residues" evidence="1">
    <location>
        <begin position="637"/>
        <end position="648"/>
    </location>
</feature>
<dbReference type="InterPro" id="IPR057684">
    <property type="entry name" value="DUF7924"/>
</dbReference>
<dbReference type="PANTHER" id="PTHR42470:SF2">
    <property type="match status" value="1"/>
</dbReference>
<dbReference type="AlphaFoldDB" id="A0AAE1JBM5"/>
<evidence type="ECO:0000259" key="2">
    <source>
        <dbReference type="Pfam" id="PF25545"/>
    </source>
</evidence>
<feature type="region of interest" description="Disordered" evidence="1">
    <location>
        <begin position="598"/>
        <end position="674"/>
    </location>
</feature>
<feature type="region of interest" description="Disordered" evidence="1">
    <location>
        <begin position="57"/>
        <end position="127"/>
    </location>
</feature>
<feature type="domain" description="DUF7924" evidence="2">
    <location>
        <begin position="363"/>
        <end position="586"/>
    </location>
</feature>
<feature type="compositionally biased region" description="Basic and acidic residues" evidence="1">
    <location>
        <begin position="664"/>
        <end position="674"/>
    </location>
</feature>
<comment type="caution">
    <text evidence="3">The sequence shown here is derived from an EMBL/GenBank/DDBJ whole genome shotgun (WGS) entry which is preliminary data.</text>
</comment>
<reference evidence="3" key="1">
    <citation type="submission" date="2023-11" db="EMBL/GenBank/DDBJ databases">
        <title>The genome sequences of three competitors of mushroom-forming fungi.</title>
        <authorList>
            <person name="Beijen E."/>
            <person name="Ohm R.A."/>
        </authorList>
    </citation>
    <scope>NUCLEOTIDE SEQUENCE</scope>
    <source>
        <strain evidence="3">CBS 100526</strain>
    </source>
</reference>
<evidence type="ECO:0000256" key="1">
    <source>
        <dbReference type="SAM" id="MobiDB-lite"/>
    </source>
</evidence>
<dbReference type="GeneID" id="87916478"/>
<proteinExistence type="predicted"/>
<dbReference type="Proteomes" id="UP001273209">
    <property type="component" value="Unassembled WGS sequence"/>
</dbReference>
<evidence type="ECO:0000313" key="4">
    <source>
        <dbReference type="Proteomes" id="UP001273209"/>
    </source>
</evidence>
<feature type="compositionally biased region" description="Polar residues" evidence="1">
    <location>
        <begin position="59"/>
        <end position="77"/>
    </location>
</feature>
<keyword evidence="4" id="KW-1185">Reference proteome</keyword>
<gene>
    <name evidence="3" type="ORF">Triagg1_2397</name>
</gene>
<dbReference type="PANTHER" id="PTHR42470">
    <property type="entry name" value="VAST DOMAIN-CONTAINING PROTEIN"/>
    <property type="match status" value="1"/>
</dbReference>
<protein>
    <recommendedName>
        <fullName evidence="2">DUF7924 domain-containing protein</fullName>
    </recommendedName>
</protein>
<dbReference type="EMBL" id="JAWRVG010000006">
    <property type="protein sequence ID" value="KAK4081656.1"/>
    <property type="molecule type" value="Genomic_DNA"/>
</dbReference>
<dbReference type="RefSeq" id="XP_062758609.1">
    <property type="nucleotide sequence ID" value="XM_062896573.1"/>
</dbReference>
<dbReference type="Pfam" id="PF25545">
    <property type="entry name" value="DUF7924"/>
    <property type="match status" value="1"/>
</dbReference>
<feature type="region of interest" description="Disordered" evidence="1">
    <location>
        <begin position="285"/>
        <end position="309"/>
    </location>
</feature>
<organism evidence="3 4">
    <name type="scientific">Trichoderma aggressivum f. europaeum</name>
    <dbReference type="NCBI Taxonomy" id="173218"/>
    <lineage>
        <taxon>Eukaryota</taxon>
        <taxon>Fungi</taxon>
        <taxon>Dikarya</taxon>
        <taxon>Ascomycota</taxon>
        <taxon>Pezizomycotina</taxon>
        <taxon>Sordariomycetes</taxon>
        <taxon>Hypocreomycetidae</taxon>
        <taxon>Hypocreales</taxon>
        <taxon>Hypocreaceae</taxon>
        <taxon>Trichoderma</taxon>
    </lineage>
</organism>
<accession>A0AAE1JBM5</accession>
<sequence>MPPILSAGGHAPTPVSVSFGARIFKCHQTRRLYPIPTQPNEPVVFFHFHLAMAKRRVSASAQRGSKSSPSPGISTPCSKARDGSAPTRGAEKQTTNTPEAKPHRVRRSARLKAASQLDGGSREKQPETGLLLAGQDSRHQVVKYLSGSADCLGSRILLNMTTLQQHGTSYEPPLKRKRGCKTPRSSLLAQGPPPSKRPRTLTRHTAEGQEIEQDTSAAVAKPVQSWVLNDKWPPEYFEPDDQAREELCDYDSWLHDIMAQPPVPVVQYVERNGFKYPLPVKKAPTSLRRKQSDLSLTGSSEKNRESRSTPYRDLRYATLLAAKGSYMDKSDLGITNTSLSSCKTLLSSDQVLPTDSPFRDDVFETTCRSVQDRNESRIIRSISPYIVPSAEHLTIMGATKLKCLIENVNEGWTGSIPVEGPRPQPDYSVGFRRSAFTEEQLNRLDPLIGSVFDTSFFVATYRMYFPFLTCEVKCGAAALDVADRQNAHSMTIAVRSVVELYRAVKREKELDREILAFSISHDHRSVRIYGHYAVVDDKQTNFYRHPIKTLDITSEEGKEKWSAYKFTKNVYDVWMPTHLQRICSAIDQLPSSLDFQVSDEPGAQPEEATDLSQDMGSLLSGPDNADLALQEDGQIPIPQTATPDTSVSKGVGQGAAKRAKTTHVPKEPTGRRKQ</sequence>
<feature type="region of interest" description="Disordered" evidence="1">
    <location>
        <begin position="166"/>
        <end position="201"/>
    </location>
</feature>